<evidence type="ECO:0000256" key="1">
    <source>
        <dbReference type="ARBA" id="ARBA00004123"/>
    </source>
</evidence>
<dbReference type="Gene3D" id="3.40.50.1110">
    <property type="entry name" value="SGNH hydrolase"/>
    <property type="match status" value="1"/>
</dbReference>
<dbReference type="PANTHER" id="PTHR47227:SF5">
    <property type="entry name" value="DNA-DIRECTED RNA POLYMERASES I, II, AND III SUBUNIT RPABC2"/>
    <property type="match status" value="1"/>
</dbReference>
<feature type="compositionally biased region" description="Basic and acidic residues" evidence="8">
    <location>
        <begin position="313"/>
        <end position="327"/>
    </location>
</feature>
<dbReference type="HAMAP" id="MF_00192">
    <property type="entry name" value="RNApol_arch_Rpo6"/>
    <property type="match status" value="1"/>
</dbReference>
<evidence type="ECO:0000256" key="8">
    <source>
        <dbReference type="SAM" id="MobiDB-lite"/>
    </source>
</evidence>
<dbReference type="InterPro" id="IPR020708">
    <property type="entry name" value="DNA-dir_RNA_polK_14-18kDa_CS"/>
</dbReference>
<dbReference type="AlphaFoldDB" id="A0A7R8ZJ01"/>
<feature type="region of interest" description="Disordered" evidence="8">
    <location>
        <begin position="1"/>
        <end position="56"/>
    </location>
</feature>
<name>A0A7R8ZJ01_9CRUS</name>
<reference evidence="10" key="1">
    <citation type="submission" date="2020-11" db="EMBL/GenBank/DDBJ databases">
        <authorList>
            <person name="Tran Van P."/>
        </authorList>
    </citation>
    <scope>NUCLEOTIDE SEQUENCE</scope>
</reference>
<proteinExistence type="inferred from homology"/>
<evidence type="ECO:0000256" key="2">
    <source>
        <dbReference type="ARBA" id="ARBA00020808"/>
    </source>
</evidence>
<dbReference type="InterPro" id="IPR036161">
    <property type="entry name" value="RPB6/omega-like_sf"/>
</dbReference>
<dbReference type="Pfam" id="PF13472">
    <property type="entry name" value="Lipase_GDSL_2"/>
    <property type="match status" value="1"/>
</dbReference>
<keyword evidence="3" id="KW-0240">DNA-directed RNA polymerase</keyword>
<dbReference type="InterPro" id="IPR006110">
    <property type="entry name" value="Pol_omega/Rpo6/RPB6"/>
</dbReference>
<keyword evidence="4" id="KW-0804">Transcription</keyword>
<evidence type="ECO:0000256" key="6">
    <source>
        <dbReference type="ARBA" id="ARBA00025773"/>
    </source>
</evidence>
<dbReference type="GO" id="GO:0003899">
    <property type="term" value="F:DNA-directed RNA polymerase activity"/>
    <property type="evidence" value="ECO:0007669"/>
    <property type="project" value="InterPro"/>
</dbReference>
<feature type="compositionally biased region" description="Acidic residues" evidence="8">
    <location>
        <begin position="1"/>
        <end position="39"/>
    </location>
</feature>
<evidence type="ECO:0000313" key="10">
    <source>
        <dbReference type="EMBL" id="CAD7226339.1"/>
    </source>
</evidence>
<dbReference type="GO" id="GO:0042797">
    <property type="term" value="P:tRNA transcription by RNA polymerase III"/>
    <property type="evidence" value="ECO:0007669"/>
    <property type="project" value="TreeGrafter"/>
</dbReference>
<dbReference type="FunFam" id="3.90.940.10:FF:000003">
    <property type="entry name" value="DNA-directed RNA polymerases I, II, and III subunit RPABC2"/>
    <property type="match status" value="1"/>
</dbReference>
<comment type="similarity">
    <text evidence="6">Belongs to the archaeal Rpo6/eukaryotic RPB6 RNA polymerase subunit family.</text>
</comment>
<evidence type="ECO:0000256" key="4">
    <source>
        <dbReference type="ARBA" id="ARBA00023163"/>
    </source>
</evidence>
<dbReference type="SUPFAM" id="SSF52266">
    <property type="entry name" value="SGNH hydrolase"/>
    <property type="match status" value="2"/>
</dbReference>
<dbReference type="GO" id="GO:0005666">
    <property type="term" value="C:RNA polymerase III complex"/>
    <property type="evidence" value="ECO:0007669"/>
    <property type="project" value="TreeGrafter"/>
</dbReference>
<evidence type="ECO:0000256" key="7">
    <source>
        <dbReference type="ARBA" id="ARBA00030456"/>
    </source>
</evidence>
<dbReference type="OrthoDB" id="505607at2759"/>
<dbReference type="NCBIfam" id="NF002208">
    <property type="entry name" value="PRK01099.1-3"/>
    <property type="match status" value="1"/>
</dbReference>
<dbReference type="CDD" id="cd01820">
    <property type="entry name" value="PAF_acetylesterase_like"/>
    <property type="match status" value="1"/>
</dbReference>
<dbReference type="GO" id="GO:0005736">
    <property type="term" value="C:RNA polymerase I complex"/>
    <property type="evidence" value="ECO:0007669"/>
    <property type="project" value="TreeGrafter"/>
</dbReference>
<evidence type="ECO:0000256" key="5">
    <source>
        <dbReference type="ARBA" id="ARBA00023242"/>
    </source>
</evidence>
<accession>A0A7R8ZJ01</accession>
<dbReference type="GO" id="GO:0003677">
    <property type="term" value="F:DNA binding"/>
    <property type="evidence" value="ECO:0007669"/>
    <property type="project" value="InterPro"/>
</dbReference>
<dbReference type="Pfam" id="PF01192">
    <property type="entry name" value="RNA_pol_Rpb6"/>
    <property type="match status" value="1"/>
</dbReference>
<dbReference type="SMART" id="SM01409">
    <property type="entry name" value="RNA_pol_Rpb6"/>
    <property type="match status" value="1"/>
</dbReference>
<dbReference type="GO" id="GO:0005665">
    <property type="term" value="C:RNA polymerase II, core complex"/>
    <property type="evidence" value="ECO:0007669"/>
    <property type="project" value="InterPro"/>
</dbReference>
<dbReference type="PANTHER" id="PTHR47227">
    <property type="entry name" value="DNA-DIRECTED RNA POLYMERASE SUBUNIT K"/>
    <property type="match status" value="1"/>
</dbReference>
<feature type="region of interest" description="Disordered" evidence="8">
    <location>
        <begin position="309"/>
        <end position="361"/>
    </location>
</feature>
<keyword evidence="5" id="KW-0539">Nucleus</keyword>
<gene>
    <name evidence="10" type="ORF">CTOB1V02_LOCUS4259</name>
</gene>
<protein>
    <recommendedName>
        <fullName evidence="2">DNA-directed RNA polymerases I, II, and III subunit RPABC2</fullName>
    </recommendedName>
    <alternativeName>
        <fullName evidence="7">RPB6 homolog</fullName>
    </alternativeName>
</protein>
<dbReference type="Gene3D" id="3.90.940.10">
    <property type="match status" value="1"/>
</dbReference>
<dbReference type="PIRSF" id="PIRSF500154">
    <property type="entry name" value="RPB6"/>
    <property type="match status" value="1"/>
</dbReference>
<dbReference type="InterPro" id="IPR006111">
    <property type="entry name" value="Rpo6/Rpb6"/>
</dbReference>
<dbReference type="EMBL" id="OB660805">
    <property type="protein sequence ID" value="CAD7226339.1"/>
    <property type="molecule type" value="Genomic_DNA"/>
</dbReference>
<sequence>MADKDDFDGDDDVGGGGDEFEQEEEDHLDDELEQQDDDDHQINVLRPEEAGQSVPKDQRITTPYMTKYERARVLGARALQIAMCAPVMVELEGETDPLAIAMKELKQRKIPLIIRRYLPDGSHEDWAIDELAGFVMTLLYDSLQHLPPAHIPCPPEDIQGDGRWHSIHRRYCSEARVAEPDVLFVGDSIIGHMPRTSTIWQRWFAPLHSLNFGVSGDCTQHLLWRLQNGELDCIRPKAIVVEIGTNNYLHSATDVMHGISAVVDTIREKQPQAKIFLCTILPRGEYPNRLREKNRETNLLLKAKYGSPGAKGDLVRTSKLGTRDSSARDSSGGGDGQSVTKKSRSNSGSGKPIEILMPPNASPPPVALMEIDAGFVQADGTISHKDMYDFLHLSADGYEKAFSGVNEALREYLRVDEDDVPAEEEDAVFRSASLGTTGEEVGEEMTMAELDVLSVQVEGQQRVA</sequence>
<dbReference type="InterPro" id="IPR028363">
    <property type="entry name" value="RPB6"/>
</dbReference>
<dbReference type="GO" id="GO:0006360">
    <property type="term" value="P:transcription by RNA polymerase I"/>
    <property type="evidence" value="ECO:0007669"/>
    <property type="project" value="TreeGrafter"/>
</dbReference>
<organism evidence="10">
    <name type="scientific">Cyprideis torosa</name>
    <dbReference type="NCBI Taxonomy" id="163714"/>
    <lineage>
        <taxon>Eukaryota</taxon>
        <taxon>Metazoa</taxon>
        <taxon>Ecdysozoa</taxon>
        <taxon>Arthropoda</taxon>
        <taxon>Crustacea</taxon>
        <taxon>Oligostraca</taxon>
        <taxon>Ostracoda</taxon>
        <taxon>Podocopa</taxon>
        <taxon>Podocopida</taxon>
        <taxon>Cytherocopina</taxon>
        <taxon>Cytheroidea</taxon>
        <taxon>Cytherideidae</taxon>
        <taxon>Cyprideis</taxon>
    </lineage>
</organism>
<feature type="domain" description="SGNH hydrolase-type esterase" evidence="9">
    <location>
        <begin position="184"/>
        <end position="298"/>
    </location>
</feature>
<dbReference type="InterPro" id="IPR013830">
    <property type="entry name" value="SGNH_hydro"/>
</dbReference>
<dbReference type="PIRSF" id="PIRSF000778">
    <property type="entry name" value="RpoK/RPB6"/>
    <property type="match status" value="1"/>
</dbReference>
<evidence type="ECO:0000259" key="9">
    <source>
        <dbReference type="Pfam" id="PF13472"/>
    </source>
</evidence>
<dbReference type="GO" id="GO:0006366">
    <property type="term" value="P:transcription by RNA polymerase II"/>
    <property type="evidence" value="ECO:0007669"/>
    <property type="project" value="TreeGrafter"/>
</dbReference>
<dbReference type="SUPFAM" id="SSF63562">
    <property type="entry name" value="RPB6/omega subunit-like"/>
    <property type="match status" value="1"/>
</dbReference>
<evidence type="ECO:0000256" key="3">
    <source>
        <dbReference type="ARBA" id="ARBA00022478"/>
    </source>
</evidence>
<dbReference type="InterPro" id="IPR036514">
    <property type="entry name" value="SGNH_hydro_sf"/>
</dbReference>
<dbReference type="PROSITE" id="PS01111">
    <property type="entry name" value="RNA_POL_K_14KD"/>
    <property type="match status" value="1"/>
</dbReference>
<comment type="subcellular location">
    <subcellularLocation>
        <location evidence="1">Nucleus</location>
    </subcellularLocation>
</comment>